<dbReference type="SUPFAM" id="SSF55785">
    <property type="entry name" value="PYP-like sensor domain (PAS domain)"/>
    <property type="match status" value="1"/>
</dbReference>
<dbReference type="PANTHER" id="PTHR47429:SF2">
    <property type="entry name" value="PROTEIN TWIN LOV 1"/>
    <property type="match status" value="1"/>
</dbReference>
<organism evidence="5 6">
    <name type="scientific">Devosia algicola</name>
    <dbReference type="NCBI Taxonomy" id="3026418"/>
    <lineage>
        <taxon>Bacteria</taxon>
        <taxon>Pseudomonadati</taxon>
        <taxon>Pseudomonadota</taxon>
        <taxon>Alphaproteobacteria</taxon>
        <taxon>Hyphomicrobiales</taxon>
        <taxon>Devosiaceae</taxon>
        <taxon>Devosia</taxon>
    </lineage>
</organism>
<keyword evidence="1" id="KW-0285">Flavoprotein</keyword>
<dbReference type="InterPro" id="IPR035965">
    <property type="entry name" value="PAS-like_dom_sf"/>
</dbReference>
<dbReference type="PROSITE" id="PS50112">
    <property type="entry name" value="PAS"/>
    <property type="match status" value="1"/>
</dbReference>
<dbReference type="InterPro" id="IPR000014">
    <property type="entry name" value="PAS"/>
</dbReference>
<evidence type="ECO:0000256" key="1">
    <source>
        <dbReference type="ARBA" id="ARBA00022630"/>
    </source>
</evidence>
<reference evidence="5 6" key="1">
    <citation type="submission" date="2023-02" db="EMBL/GenBank/DDBJ databases">
        <title>Devosia algicola sp. nov., isolated from the phycosphere of marine algae.</title>
        <authorList>
            <person name="Kim J.M."/>
            <person name="Lee J.K."/>
            <person name="Choi B.J."/>
            <person name="Bayburt H."/>
            <person name="Jeon C.O."/>
        </authorList>
    </citation>
    <scope>NUCLEOTIDE SEQUENCE [LARGE SCALE GENOMIC DNA]</scope>
    <source>
        <strain evidence="5 6">G20-9</strain>
    </source>
</reference>
<dbReference type="Gene3D" id="3.30.450.20">
    <property type="entry name" value="PAS domain"/>
    <property type="match status" value="1"/>
</dbReference>
<name>A0ABY7YKX4_9HYPH</name>
<keyword evidence="2" id="KW-0288">FMN</keyword>
<evidence type="ECO:0000256" key="3">
    <source>
        <dbReference type="ARBA" id="ARBA00022991"/>
    </source>
</evidence>
<dbReference type="SMART" id="SM00091">
    <property type="entry name" value="PAS"/>
    <property type="match status" value="1"/>
</dbReference>
<dbReference type="EMBL" id="CP118246">
    <property type="protein sequence ID" value="WDR01842.1"/>
    <property type="molecule type" value="Genomic_DNA"/>
</dbReference>
<keyword evidence="6" id="KW-1185">Reference proteome</keyword>
<protein>
    <submittedName>
        <fullName evidence="5">PAS domain-containing protein</fullName>
    </submittedName>
</protein>
<evidence type="ECO:0000256" key="2">
    <source>
        <dbReference type="ARBA" id="ARBA00022643"/>
    </source>
</evidence>
<accession>A0ABY7YKX4</accession>
<dbReference type="PANTHER" id="PTHR47429">
    <property type="entry name" value="PROTEIN TWIN LOV 1"/>
    <property type="match status" value="1"/>
</dbReference>
<dbReference type="Proteomes" id="UP001220530">
    <property type="component" value="Chromosome"/>
</dbReference>
<dbReference type="CDD" id="cd00130">
    <property type="entry name" value="PAS"/>
    <property type="match status" value="1"/>
</dbReference>
<evidence type="ECO:0000313" key="5">
    <source>
        <dbReference type="EMBL" id="WDR01842.1"/>
    </source>
</evidence>
<dbReference type="Pfam" id="PF13426">
    <property type="entry name" value="PAS_9"/>
    <property type="match status" value="1"/>
</dbReference>
<feature type="domain" description="PAS" evidence="4">
    <location>
        <begin position="19"/>
        <end position="92"/>
    </location>
</feature>
<dbReference type="RefSeq" id="WP_282218252.1">
    <property type="nucleotide sequence ID" value="NZ_CP118246.1"/>
</dbReference>
<gene>
    <name evidence="5" type="ORF">PSQ19_14110</name>
</gene>
<proteinExistence type="predicted"/>
<evidence type="ECO:0000259" key="4">
    <source>
        <dbReference type="PROSITE" id="PS50112"/>
    </source>
</evidence>
<evidence type="ECO:0000313" key="6">
    <source>
        <dbReference type="Proteomes" id="UP001220530"/>
    </source>
</evidence>
<sequence>MARADKDVAERTGTTTRTQWHSYVMALEASAVPIVIADPHAPDMPLVFVNSAFLALTGYAEHEVLGRNCRFLQGPETAEADRLVIERGLADRAAISLEILNYKKDGSPFWNELHMAPMYDEAGEPGILRRLPGRYHWAKNAPAGTATGAGSAHGSLAPSG</sequence>
<keyword evidence="3" id="KW-0157">Chromophore</keyword>
<dbReference type="NCBIfam" id="TIGR00229">
    <property type="entry name" value="sensory_box"/>
    <property type="match status" value="1"/>
</dbReference>